<name>A0A4C1TV09_EUMVA</name>
<sequence length="100" mass="11118">MTHRRPLEITSACPLKIPIYDPDLNLYPDSHYDFENFPSPSPSESKYGQPSIYIHHPDGAGKTRPRGGARGRPLTFRAADAAPRARQFLDAAPQLVVGIY</sequence>
<evidence type="ECO:0000313" key="3">
    <source>
        <dbReference type="Proteomes" id="UP000299102"/>
    </source>
</evidence>
<gene>
    <name evidence="2" type="ORF">EVAR_7855_1</name>
</gene>
<reference evidence="2 3" key="1">
    <citation type="journal article" date="2019" name="Commun. Biol.">
        <title>The bagworm genome reveals a unique fibroin gene that provides high tensile strength.</title>
        <authorList>
            <person name="Kono N."/>
            <person name="Nakamura H."/>
            <person name="Ohtoshi R."/>
            <person name="Tomita M."/>
            <person name="Numata K."/>
            <person name="Arakawa K."/>
        </authorList>
    </citation>
    <scope>NUCLEOTIDE SEQUENCE [LARGE SCALE GENOMIC DNA]</scope>
</reference>
<accession>A0A4C1TV09</accession>
<organism evidence="2 3">
    <name type="scientific">Eumeta variegata</name>
    <name type="common">Bagworm moth</name>
    <name type="synonym">Eumeta japonica</name>
    <dbReference type="NCBI Taxonomy" id="151549"/>
    <lineage>
        <taxon>Eukaryota</taxon>
        <taxon>Metazoa</taxon>
        <taxon>Ecdysozoa</taxon>
        <taxon>Arthropoda</taxon>
        <taxon>Hexapoda</taxon>
        <taxon>Insecta</taxon>
        <taxon>Pterygota</taxon>
        <taxon>Neoptera</taxon>
        <taxon>Endopterygota</taxon>
        <taxon>Lepidoptera</taxon>
        <taxon>Glossata</taxon>
        <taxon>Ditrysia</taxon>
        <taxon>Tineoidea</taxon>
        <taxon>Psychidae</taxon>
        <taxon>Oiketicinae</taxon>
        <taxon>Eumeta</taxon>
    </lineage>
</organism>
<keyword evidence="3" id="KW-1185">Reference proteome</keyword>
<comment type="caution">
    <text evidence="2">The sequence shown here is derived from an EMBL/GenBank/DDBJ whole genome shotgun (WGS) entry which is preliminary data.</text>
</comment>
<protein>
    <submittedName>
        <fullName evidence="2">Uncharacterized protein</fullName>
    </submittedName>
</protein>
<dbReference type="Proteomes" id="UP000299102">
    <property type="component" value="Unassembled WGS sequence"/>
</dbReference>
<dbReference type="EMBL" id="BGZK01000091">
    <property type="protein sequence ID" value="GBP17862.1"/>
    <property type="molecule type" value="Genomic_DNA"/>
</dbReference>
<proteinExistence type="predicted"/>
<evidence type="ECO:0000313" key="2">
    <source>
        <dbReference type="EMBL" id="GBP17862.1"/>
    </source>
</evidence>
<dbReference type="AlphaFoldDB" id="A0A4C1TV09"/>
<feature type="region of interest" description="Disordered" evidence="1">
    <location>
        <begin position="35"/>
        <end position="72"/>
    </location>
</feature>
<evidence type="ECO:0000256" key="1">
    <source>
        <dbReference type="SAM" id="MobiDB-lite"/>
    </source>
</evidence>